<feature type="binding site" evidence="1">
    <location>
        <position position="291"/>
    </location>
    <ligand>
        <name>Mg(2+)</name>
        <dbReference type="ChEBI" id="CHEBI:18420"/>
        <label>1</label>
    </ligand>
</feature>
<dbReference type="Gene3D" id="1.10.4080.10">
    <property type="entry name" value="ADP-ribosylation/Crystallin J1"/>
    <property type="match status" value="1"/>
</dbReference>
<evidence type="ECO:0000256" key="1">
    <source>
        <dbReference type="PIRSR" id="PIRSR605502-1"/>
    </source>
</evidence>
<reference evidence="2" key="1">
    <citation type="journal article" date="2014" name="Int. J. Syst. Evol. Microbiol.">
        <title>Complete genome sequence of Corynebacterium casei LMG S-19264T (=DSM 44701T), isolated from a smear-ripened cheese.</title>
        <authorList>
            <consortium name="US DOE Joint Genome Institute (JGI-PGF)"/>
            <person name="Walter F."/>
            <person name="Albersmeier A."/>
            <person name="Kalinowski J."/>
            <person name="Ruckert C."/>
        </authorList>
    </citation>
    <scope>NUCLEOTIDE SEQUENCE</scope>
    <source>
        <strain evidence="2">VKM Ac-1321</strain>
    </source>
</reference>
<sequence>MSKVKASLFGLAFGDALGYPVEFQTFEQITATFGRRGPRDLPPRPLVSDDTQMTLAVGDALVLALAEGPLQAARLEPHLSRLFVEWARSPENNRAPGTTCMAACDALQRGLPWWKATVAGSKGCGANMRVAPMALVPGLSEDERTGAAQLQAAITHGHPTGLAASELTALTVRWLLDGLPVAELLPALRDRCASQRSVYRADWLGDDLWRQPMTESAEQFIARGWDECLAALTGLEDQVRYLGPDADPCAAGGAGWIAEEALATALYCLLLFPDSPVDVIARAAASSGDSDSIACLAGSFAGAAGTASGWPADWYERIEYKDHLDRLATAWSA</sequence>
<evidence type="ECO:0000313" key="2">
    <source>
        <dbReference type="EMBL" id="GLL06574.1"/>
    </source>
</evidence>
<dbReference type="SUPFAM" id="SSF101478">
    <property type="entry name" value="ADP-ribosylglycohydrolase"/>
    <property type="match status" value="1"/>
</dbReference>
<reference evidence="2" key="2">
    <citation type="submission" date="2023-01" db="EMBL/GenBank/DDBJ databases">
        <authorList>
            <person name="Sun Q."/>
            <person name="Evtushenko L."/>
        </authorList>
    </citation>
    <scope>NUCLEOTIDE SEQUENCE</scope>
    <source>
        <strain evidence="2">VKM Ac-1321</strain>
    </source>
</reference>
<dbReference type="InterPro" id="IPR005502">
    <property type="entry name" value="Ribosyl_crysJ1"/>
</dbReference>
<comment type="cofactor">
    <cofactor evidence="1">
        <name>Mg(2+)</name>
        <dbReference type="ChEBI" id="CHEBI:18420"/>
    </cofactor>
    <text evidence="1">Binds 2 magnesium ions per subunit.</text>
</comment>
<proteinExistence type="predicted"/>
<dbReference type="InterPro" id="IPR036705">
    <property type="entry name" value="Ribosyl_crysJ1_sf"/>
</dbReference>
<feature type="binding site" evidence="1">
    <location>
        <position position="49"/>
    </location>
    <ligand>
        <name>Mg(2+)</name>
        <dbReference type="ChEBI" id="CHEBI:18420"/>
        <label>1</label>
    </ligand>
</feature>
<dbReference type="GO" id="GO:0046872">
    <property type="term" value="F:metal ion binding"/>
    <property type="evidence" value="ECO:0007669"/>
    <property type="project" value="UniProtKB-KW"/>
</dbReference>
<feature type="binding site" evidence="1">
    <location>
        <position position="292"/>
    </location>
    <ligand>
        <name>Mg(2+)</name>
        <dbReference type="ChEBI" id="CHEBI:18420"/>
        <label>1</label>
    </ligand>
</feature>
<evidence type="ECO:0000313" key="3">
    <source>
        <dbReference type="Proteomes" id="UP001143480"/>
    </source>
</evidence>
<keyword evidence="1" id="KW-0479">Metal-binding</keyword>
<feature type="binding site" evidence="1">
    <location>
        <position position="48"/>
    </location>
    <ligand>
        <name>Mg(2+)</name>
        <dbReference type="ChEBI" id="CHEBI:18420"/>
        <label>1</label>
    </ligand>
</feature>
<dbReference type="AlphaFoldDB" id="A0A9W6KTT6"/>
<dbReference type="EMBL" id="BSFP01000075">
    <property type="protein sequence ID" value="GLL06574.1"/>
    <property type="molecule type" value="Genomic_DNA"/>
</dbReference>
<dbReference type="InterPro" id="IPR050792">
    <property type="entry name" value="ADP-ribosylglycohydrolase"/>
</dbReference>
<dbReference type="PANTHER" id="PTHR16222:SF12">
    <property type="entry name" value="ADP-RIBOSYLGLYCOHYDROLASE-RELATED"/>
    <property type="match status" value="1"/>
</dbReference>
<dbReference type="PANTHER" id="PTHR16222">
    <property type="entry name" value="ADP-RIBOSYLGLYCOHYDROLASE"/>
    <property type="match status" value="1"/>
</dbReference>
<feature type="binding site" evidence="1">
    <location>
        <position position="50"/>
    </location>
    <ligand>
        <name>Mg(2+)</name>
        <dbReference type="ChEBI" id="CHEBI:18420"/>
        <label>1</label>
    </ligand>
</feature>
<gene>
    <name evidence="2" type="ORF">GCM10017581_083240</name>
</gene>
<keyword evidence="1" id="KW-0460">Magnesium</keyword>
<evidence type="ECO:0008006" key="4">
    <source>
        <dbReference type="Google" id="ProtNLM"/>
    </source>
</evidence>
<accession>A0A9W6KTT6</accession>
<feature type="binding site" evidence="1">
    <location>
        <position position="289"/>
    </location>
    <ligand>
        <name>Mg(2+)</name>
        <dbReference type="ChEBI" id="CHEBI:18420"/>
        <label>1</label>
    </ligand>
</feature>
<comment type="caution">
    <text evidence="2">The sequence shown here is derived from an EMBL/GenBank/DDBJ whole genome shotgun (WGS) entry which is preliminary data.</text>
</comment>
<dbReference type="RefSeq" id="WP_261963317.1">
    <property type="nucleotide sequence ID" value="NZ_BAAAXA010000003.1"/>
</dbReference>
<protein>
    <recommendedName>
        <fullName evidence="4">ADP-ribosylglycohydrolase</fullName>
    </recommendedName>
</protein>
<keyword evidence="3" id="KW-1185">Reference proteome</keyword>
<organism evidence="2 3">
    <name type="scientific">Dactylosporangium matsuzakiense</name>
    <dbReference type="NCBI Taxonomy" id="53360"/>
    <lineage>
        <taxon>Bacteria</taxon>
        <taxon>Bacillati</taxon>
        <taxon>Actinomycetota</taxon>
        <taxon>Actinomycetes</taxon>
        <taxon>Micromonosporales</taxon>
        <taxon>Micromonosporaceae</taxon>
        <taxon>Dactylosporangium</taxon>
    </lineage>
</organism>
<name>A0A9W6KTT6_9ACTN</name>
<dbReference type="Proteomes" id="UP001143480">
    <property type="component" value="Unassembled WGS sequence"/>
</dbReference>
<dbReference type="Pfam" id="PF03747">
    <property type="entry name" value="ADP_ribosyl_GH"/>
    <property type="match status" value="1"/>
</dbReference>